<dbReference type="PANTHER" id="PTHR31901:SF9">
    <property type="entry name" value="GH3 DOMAIN-CONTAINING PROTEIN"/>
    <property type="match status" value="1"/>
</dbReference>
<feature type="domain" description="GH3 middle" evidence="1">
    <location>
        <begin position="376"/>
        <end position="430"/>
    </location>
</feature>
<dbReference type="Pfam" id="PF23571">
    <property type="entry name" value="GH3_M"/>
    <property type="match status" value="1"/>
</dbReference>
<gene>
    <name evidence="3" type="ORF">L210DRAFT_406331</name>
</gene>
<dbReference type="InterPro" id="IPR055378">
    <property type="entry name" value="GH3_C"/>
</dbReference>
<dbReference type="InterPro" id="IPR004993">
    <property type="entry name" value="GH3"/>
</dbReference>
<dbReference type="GO" id="GO:0005737">
    <property type="term" value="C:cytoplasm"/>
    <property type="evidence" value="ECO:0007669"/>
    <property type="project" value="TreeGrafter"/>
</dbReference>
<dbReference type="Pfam" id="PF03321">
    <property type="entry name" value="GH3"/>
    <property type="match status" value="1"/>
</dbReference>
<sequence>MDTLRQCVSATRTPEALAALREHTNRALLGIMRDNLGTKYASQAALLAGFRAAVSAHGGTDIDANTMLADFRSHVPLSTYDAYKPFVDKFEARPCKEEDVVDLFSPGLPDFFAVSSATSGTTPKILPKYKHYARLGRPLHGIFDPNGTPPLAGLICTSYRDVKEIESAPGQVVQRIPVCAATGIMLRRPLGWYVDDETQMSHPLPGYAVPWAATVIGHIPSFFIIHALFFLTRRDLAHFAVPFATMFVDFIRSMDAQWDVLVSCIRDGTLPDVQDIDHVRAYLQARFTADPTRAAELLDIGPPFSCNGWFTRVWPSARVLMTVCSGPFASVVPKVRSILGPDVALRGVGYRASEGTVGLTHDATKLDEFVLKTDDIVEFLDVSRDETHEQLCQAWEVEVGKHYEPVLTTRDGLWRYQLGDIISIIGFDAESGAPVFTHSGRRSFTIHLAHAQITGEELLTAIQALDTDPEDVLHVQEFTTVIDDRAVPSTVGFFAELAGPLGPNAHLAPQRLFDALVATNVKLKHLQAHGKMRLPTIRIVEAGTFAAYRRLKTERAGVPSGQIKVPLVLLQPEMEAWILERVVKAL</sequence>
<reference evidence="3" key="1">
    <citation type="submission" date="2019-10" db="EMBL/GenBank/DDBJ databases">
        <authorList>
            <consortium name="DOE Joint Genome Institute"/>
            <person name="Kuo A."/>
            <person name="Miyauchi S."/>
            <person name="Kiss E."/>
            <person name="Drula E."/>
            <person name="Kohler A."/>
            <person name="Sanchez-Garcia M."/>
            <person name="Andreopoulos B."/>
            <person name="Barry K.W."/>
            <person name="Bonito G."/>
            <person name="Buee M."/>
            <person name="Carver A."/>
            <person name="Chen C."/>
            <person name="Cichocki N."/>
            <person name="Clum A."/>
            <person name="Culley D."/>
            <person name="Crous P.W."/>
            <person name="Fauchery L."/>
            <person name="Girlanda M."/>
            <person name="Hayes R."/>
            <person name="Keri Z."/>
            <person name="LaButti K."/>
            <person name="Lipzen A."/>
            <person name="Lombard V."/>
            <person name="Magnuson J."/>
            <person name="Maillard F."/>
            <person name="Morin E."/>
            <person name="Murat C."/>
            <person name="Nolan M."/>
            <person name="Ohm R."/>
            <person name="Pangilinan J."/>
            <person name="Pereira M."/>
            <person name="Perotto S."/>
            <person name="Peter M."/>
            <person name="Riley R."/>
            <person name="Sitrit Y."/>
            <person name="Stielow B."/>
            <person name="Szollosi G."/>
            <person name="Zifcakova L."/>
            <person name="Stursova M."/>
            <person name="Spatafora J.W."/>
            <person name="Tedersoo L."/>
            <person name="Vaario L.-M."/>
            <person name="Yamada A."/>
            <person name="Yan M."/>
            <person name="Wang P."/>
            <person name="Xu J."/>
            <person name="Bruns T."/>
            <person name="Baldrian P."/>
            <person name="Vilgalys R."/>
            <person name="Henrissat B."/>
            <person name="Grigoriev I.V."/>
            <person name="Hibbett D."/>
            <person name="Nagy L.G."/>
            <person name="Martin F.M."/>
        </authorList>
    </citation>
    <scope>NUCLEOTIDE SEQUENCE</scope>
    <source>
        <strain evidence="3">BED1</strain>
    </source>
</reference>
<dbReference type="AlphaFoldDB" id="A0AAD4GBR1"/>
<comment type="caution">
    <text evidence="3">The sequence shown here is derived from an EMBL/GenBank/DDBJ whole genome shotgun (WGS) entry which is preliminary data.</text>
</comment>
<evidence type="ECO:0000259" key="1">
    <source>
        <dbReference type="Pfam" id="PF23571"/>
    </source>
</evidence>
<organism evidence="3 4">
    <name type="scientific">Boletus edulis BED1</name>
    <dbReference type="NCBI Taxonomy" id="1328754"/>
    <lineage>
        <taxon>Eukaryota</taxon>
        <taxon>Fungi</taxon>
        <taxon>Dikarya</taxon>
        <taxon>Basidiomycota</taxon>
        <taxon>Agaricomycotina</taxon>
        <taxon>Agaricomycetes</taxon>
        <taxon>Agaricomycetidae</taxon>
        <taxon>Boletales</taxon>
        <taxon>Boletineae</taxon>
        <taxon>Boletaceae</taxon>
        <taxon>Boletoideae</taxon>
        <taxon>Boletus</taxon>
    </lineage>
</organism>
<dbReference type="EMBL" id="WHUW01000026">
    <property type="protein sequence ID" value="KAF8435068.1"/>
    <property type="molecule type" value="Genomic_DNA"/>
</dbReference>
<evidence type="ECO:0000313" key="3">
    <source>
        <dbReference type="EMBL" id="KAF8435068.1"/>
    </source>
</evidence>
<dbReference type="GO" id="GO:0016881">
    <property type="term" value="F:acid-amino acid ligase activity"/>
    <property type="evidence" value="ECO:0007669"/>
    <property type="project" value="TreeGrafter"/>
</dbReference>
<dbReference type="Proteomes" id="UP001194468">
    <property type="component" value="Unassembled WGS sequence"/>
</dbReference>
<dbReference type="InterPro" id="IPR055377">
    <property type="entry name" value="GH3_M"/>
</dbReference>
<accession>A0AAD4GBR1</accession>
<dbReference type="Pfam" id="PF23572">
    <property type="entry name" value="GH3_C"/>
    <property type="match status" value="1"/>
</dbReference>
<dbReference type="PANTHER" id="PTHR31901">
    <property type="entry name" value="GH3 DOMAIN-CONTAINING PROTEIN"/>
    <property type="match status" value="1"/>
</dbReference>
<protein>
    <submittedName>
        <fullName evidence="3">GH3 auxin-responsive promoter</fullName>
    </submittedName>
</protein>
<evidence type="ECO:0000313" key="4">
    <source>
        <dbReference type="Proteomes" id="UP001194468"/>
    </source>
</evidence>
<feature type="domain" description="GH3 C-terminal" evidence="2">
    <location>
        <begin position="456"/>
        <end position="570"/>
    </location>
</feature>
<proteinExistence type="predicted"/>
<name>A0AAD4GBR1_BOLED</name>
<reference evidence="3" key="2">
    <citation type="journal article" date="2020" name="Nat. Commun.">
        <title>Large-scale genome sequencing of mycorrhizal fungi provides insights into the early evolution of symbiotic traits.</title>
        <authorList>
            <person name="Miyauchi S."/>
            <person name="Kiss E."/>
            <person name="Kuo A."/>
            <person name="Drula E."/>
            <person name="Kohler A."/>
            <person name="Sanchez-Garcia M."/>
            <person name="Morin E."/>
            <person name="Andreopoulos B."/>
            <person name="Barry K.W."/>
            <person name="Bonito G."/>
            <person name="Buee M."/>
            <person name="Carver A."/>
            <person name="Chen C."/>
            <person name="Cichocki N."/>
            <person name="Clum A."/>
            <person name="Culley D."/>
            <person name="Crous P.W."/>
            <person name="Fauchery L."/>
            <person name="Girlanda M."/>
            <person name="Hayes R.D."/>
            <person name="Keri Z."/>
            <person name="LaButti K."/>
            <person name="Lipzen A."/>
            <person name="Lombard V."/>
            <person name="Magnuson J."/>
            <person name="Maillard F."/>
            <person name="Murat C."/>
            <person name="Nolan M."/>
            <person name="Ohm R.A."/>
            <person name="Pangilinan J."/>
            <person name="Pereira M.F."/>
            <person name="Perotto S."/>
            <person name="Peter M."/>
            <person name="Pfister S."/>
            <person name="Riley R."/>
            <person name="Sitrit Y."/>
            <person name="Stielow J.B."/>
            <person name="Szollosi G."/>
            <person name="Zifcakova L."/>
            <person name="Stursova M."/>
            <person name="Spatafora J.W."/>
            <person name="Tedersoo L."/>
            <person name="Vaario L.M."/>
            <person name="Yamada A."/>
            <person name="Yan M."/>
            <person name="Wang P."/>
            <person name="Xu J."/>
            <person name="Bruns T."/>
            <person name="Baldrian P."/>
            <person name="Vilgalys R."/>
            <person name="Dunand C."/>
            <person name="Henrissat B."/>
            <person name="Grigoriev I.V."/>
            <person name="Hibbett D."/>
            <person name="Nagy L.G."/>
            <person name="Martin F.M."/>
        </authorList>
    </citation>
    <scope>NUCLEOTIDE SEQUENCE</scope>
    <source>
        <strain evidence="3">BED1</strain>
    </source>
</reference>
<keyword evidence="4" id="KW-1185">Reference proteome</keyword>
<evidence type="ECO:0000259" key="2">
    <source>
        <dbReference type="Pfam" id="PF23572"/>
    </source>
</evidence>